<dbReference type="Pfam" id="PF05043">
    <property type="entry name" value="Mga"/>
    <property type="match status" value="1"/>
</dbReference>
<accession>A0A2C9XPR7</accession>
<dbReference type="Proteomes" id="UP000194933">
    <property type="component" value="Unassembled WGS sequence"/>
</dbReference>
<dbReference type="EMBL" id="NGMO01000001">
    <property type="protein sequence ID" value="OTP12193.1"/>
    <property type="molecule type" value="Genomic_DNA"/>
</dbReference>
<evidence type="ECO:0000256" key="2">
    <source>
        <dbReference type="ARBA" id="ARBA00023163"/>
    </source>
</evidence>
<dbReference type="RefSeq" id="WP_086283484.1">
    <property type="nucleotide sequence ID" value="NZ_NGMO01000001.1"/>
</dbReference>
<dbReference type="STRING" id="1987383.A5844_000409"/>
<dbReference type="Gene3D" id="1.10.10.10">
    <property type="entry name" value="Winged helix-like DNA-binding domain superfamily/Winged helix DNA-binding domain"/>
    <property type="match status" value="1"/>
</dbReference>
<dbReference type="InterPro" id="IPR013199">
    <property type="entry name" value="HTH_Mga_DNA-bd_dom"/>
</dbReference>
<reference evidence="5 6" key="1">
    <citation type="submission" date="2017-05" db="EMBL/GenBank/DDBJ databases">
        <title>The Genome Sequence of Enterococcus sp. 10A9_DIV0425.</title>
        <authorList>
            <consortium name="The Broad Institute Genomics Platform"/>
            <consortium name="The Broad Institute Genomic Center for Infectious Diseases"/>
            <person name="Earl A."/>
            <person name="Manson A."/>
            <person name="Schwartman J."/>
            <person name="Gilmore M."/>
            <person name="Abouelleil A."/>
            <person name="Cao P."/>
            <person name="Chapman S."/>
            <person name="Cusick C."/>
            <person name="Shea T."/>
            <person name="Young S."/>
            <person name="Neafsey D."/>
            <person name="Nusbaum C."/>
            <person name="Birren B."/>
        </authorList>
    </citation>
    <scope>NUCLEOTIDE SEQUENCE [LARGE SCALE GENOMIC DNA]</scope>
    <source>
        <strain evidence="5 6">10A9_DIV0425</strain>
    </source>
</reference>
<evidence type="ECO:0000313" key="5">
    <source>
        <dbReference type="EMBL" id="OTP12193.1"/>
    </source>
</evidence>
<evidence type="ECO:0000256" key="1">
    <source>
        <dbReference type="ARBA" id="ARBA00023015"/>
    </source>
</evidence>
<dbReference type="InterPro" id="IPR036388">
    <property type="entry name" value="WH-like_DNA-bd_sf"/>
</dbReference>
<feature type="domain" description="Mga helix-turn-helix" evidence="3">
    <location>
        <begin position="78"/>
        <end position="151"/>
    </location>
</feature>
<dbReference type="Pfam" id="PF08280">
    <property type="entry name" value="HTH_Mga"/>
    <property type="match status" value="1"/>
</dbReference>
<comment type="caution">
    <text evidence="5">The sequence shown here is derived from an EMBL/GenBank/DDBJ whole genome shotgun (WGS) entry which is preliminary data.</text>
</comment>
<dbReference type="Gene3D" id="3.40.50.2300">
    <property type="match status" value="1"/>
</dbReference>
<name>A0A2C9XPR7_9ENTE</name>
<dbReference type="InterPro" id="IPR007737">
    <property type="entry name" value="Mga_HTH"/>
</dbReference>
<gene>
    <name evidence="5" type="ORF">A5844_000409</name>
</gene>
<organism evidence="5 6">
    <name type="scientific">Candidatus Enterococcus wittei</name>
    <dbReference type="NCBI Taxonomy" id="1987383"/>
    <lineage>
        <taxon>Bacteria</taxon>
        <taxon>Bacillati</taxon>
        <taxon>Bacillota</taxon>
        <taxon>Bacilli</taxon>
        <taxon>Lactobacillales</taxon>
        <taxon>Enterococcaceae</taxon>
        <taxon>Enterococcus</taxon>
    </lineage>
</organism>
<dbReference type="InterPro" id="IPR050661">
    <property type="entry name" value="BglG_antiterminators"/>
</dbReference>
<proteinExistence type="predicted"/>
<protein>
    <recommendedName>
        <fullName evidence="7">Mga helix-turn-helix domain-containing protein</fullName>
    </recommendedName>
</protein>
<dbReference type="PANTHER" id="PTHR30185">
    <property type="entry name" value="CRYPTIC BETA-GLUCOSIDE BGL OPERON ANTITERMINATOR"/>
    <property type="match status" value="1"/>
</dbReference>
<evidence type="ECO:0000313" key="6">
    <source>
        <dbReference type="Proteomes" id="UP000194933"/>
    </source>
</evidence>
<keyword evidence="6" id="KW-1185">Reference proteome</keyword>
<keyword evidence="2" id="KW-0804">Transcription</keyword>
<sequence length="481" mass="56983">MLNMLSKKLKRQLKLLERLFEGGSYRFADLEKILNCSSKTIKNDLLDIQSYANGINVKMDRKDGISVTILPHVTEDYIYQIIMNESIEYRYLEVILLNNYSDYLELADYLFVSESTLRRMAEKINGAIQKYGLEIQRLVKMTGDDQTITALTVQFLMEKYQHFENAFSPSVCQLTYYLIQTFIFENNLEERAADLDPKEEQTLFFMVASKIVQIENGIEWNREINKDYSLTFKKVVEIGATLPISNKILTEKMLKNIFEQPFLIWLFELESASLKKKDLTIQSVAEFIDELENEYQMVCEEKKRILRKINMTIQQRILPFTILYEKNQSIFKNIQPEIEKLRLKLKYRINKNKRAQLIKKQFIDHFTKNIVEDILLYWPELLREIEKNKQVRALVVTNSPSKYNSYLIKKLEHQLGNRYEFIIKRTGPLSQHLIQRENIDCIISNLTLNPRFSVPIFGISIFPNTREIHNLIHFHQQLLRT</sequence>
<dbReference type="AlphaFoldDB" id="A0A2C9XPR7"/>
<dbReference type="PANTHER" id="PTHR30185:SF18">
    <property type="entry name" value="TRANSCRIPTIONAL REGULATOR MTLR"/>
    <property type="match status" value="1"/>
</dbReference>
<evidence type="ECO:0000259" key="3">
    <source>
        <dbReference type="Pfam" id="PF05043"/>
    </source>
</evidence>
<keyword evidence="1" id="KW-0805">Transcription regulation</keyword>
<evidence type="ECO:0008006" key="7">
    <source>
        <dbReference type="Google" id="ProtNLM"/>
    </source>
</evidence>
<feature type="domain" description="M protein trans-acting positive regulator (MGA) HTH" evidence="4">
    <location>
        <begin position="6"/>
        <end position="49"/>
    </location>
</feature>
<evidence type="ECO:0000259" key="4">
    <source>
        <dbReference type="Pfam" id="PF08280"/>
    </source>
</evidence>